<name>A0A366H437_9BACT</name>
<gene>
    <name evidence="1" type="ORF">DES53_11675</name>
</gene>
<keyword evidence="2" id="KW-1185">Reference proteome</keyword>
<accession>A0A366H437</accession>
<evidence type="ECO:0000313" key="2">
    <source>
        <dbReference type="Proteomes" id="UP000253426"/>
    </source>
</evidence>
<proteinExistence type="predicted"/>
<dbReference type="EMBL" id="QNRR01000016">
    <property type="protein sequence ID" value="RBP36636.1"/>
    <property type="molecule type" value="Genomic_DNA"/>
</dbReference>
<dbReference type="Proteomes" id="UP000253426">
    <property type="component" value="Unassembled WGS sequence"/>
</dbReference>
<sequence>MTETGGGLKWSFPAAGEGGRMAQLFALMKNALLLLACLVTLSHALVAEDGPADERATWEARIKKVQPGMTRAEVEKILPYYVAPAPAPGSGQLLMPYSGRVTTGTGSRQVMRYYVSPGWCVLVCYDYTGVTPENSKDEVGYQRPENKVLAPVILEYQPEPAAKSVPAKVKAE</sequence>
<evidence type="ECO:0000313" key="1">
    <source>
        <dbReference type="EMBL" id="RBP36636.1"/>
    </source>
</evidence>
<protein>
    <submittedName>
        <fullName evidence="1">Uncharacterized protein</fullName>
    </submittedName>
</protein>
<organism evidence="1 2">
    <name type="scientific">Roseimicrobium gellanilyticum</name>
    <dbReference type="NCBI Taxonomy" id="748857"/>
    <lineage>
        <taxon>Bacteria</taxon>
        <taxon>Pseudomonadati</taxon>
        <taxon>Verrucomicrobiota</taxon>
        <taxon>Verrucomicrobiia</taxon>
        <taxon>Verrucomicrobiales</taxon>
        <taxon>Verrucomicrobiaceae</taxon>
        <taxon>Roseimicrobium</taxon>
    </lineage>
</organism>
<dbReference type="AlphaFoldDB" id="A0A366H437"/>
<comment type="caution">
    <text evidence="1">The sequence shown here is derived from an EMBL/GenBank/DDBJ whole genome shotgun (WGS) entry which is preliminary data.</text>
</comment>
<reference evidence="1 2" key="1">
    <citation type="submission" date="2018-06" db="EMBL/GenBank/DDBJ databases">
        <title>Genomic Encyclopedia of Type Strains, Phase IV (KMG-IV): sequencing the most valuable type-strain genomes for metagenomic binning, comparative biology and taxonomic classification.</title>
        <authorList>
            <person name="Goeker M."/>
        </authorList>
    </citation>
    <scope>NUCLEOTIDE SEQUENCE [LARGE SCALE GENOMIC DNA]</scope>
    <source>
        <strain evidence="1 2">DSM 25532</strain>
    </source>
</reference>